<dbReference type="EMBL" id="BMQD01000005">
    <property type="protein sequence ID" value="GGK60046.1"/>
    <property type="molecule type" value="Genomic_DNA"/>
</dbReference>
<gene>
    <name evidence="1" type="ORF">GCM10010126_19490</name>
</gene>
<sequence length="84" mass="8812">MLLDRCTVEVSYIQAEKAGVLQEPVLSVLYGPDWGMHKTLNIPLAAAGALGDIIALLTVQTFAEFGAALARGSKGPGEAKAVTW</sequence>
<protein>
    <submittedName>
        <fullName evidence="1">Uncharacterized protein</fullName>
    </submittedName>
</protein>
<dbReference type="Proteomes" id="UP000627984">
    <property type="component" value="Unassembled WGS sequence"/>
</dbReference>
<evidence type="ECO:0000313" key="1">
    <source>
        <dbReference type="EMBL" id="GGK60046.1"/>
    </source>
</evidence>
<evidence type="ECO:0000313" key="2">
    <source>
        <dbReference type="Proteomes" id="UP000627984"/>
    </source>
</evidence>
<comment type="caution">
    <text evidence="1">The sequence shown here is derived from an EMBL/GenBank/DDBJ whole genome shotgun (WGS) entry which is preliminary data.</text>
</comment>
<reference evidence="1" key="2">
    <citation type="submission" date="2022-09" db="EMBL/GenBank/DDBJ databases">
        <authorList>
            <person name="Sun Q."/>
            <person name="Ohkuma M."/>
        </authorList>
    </citation>
    <scope>NUCLEOTIDE SEQUENCE</scope>
    <source>
        <strain evidence="1">JCM 3093</strain>
    </source>
</reference>
<accession>A0AA37BEI8</accession>
<reference evidence="1" key="1">
    <citation type="journal article" date="2014" name="Int. J. Syst. Evol. Microbiol.">
        <title>Complete genome sequence of Corynebacterium casei LMG S-19264T (=DSM 44701T), isolated from a smear-ripened cheese.</title>
        <authorList>
            <consortium name="US DOE Joint Genome Institute (JGI-PGF)"/>
            <person name="Walter F."/>
            <person name="Albersmeier A."/>
            <person name="Kalinowski J."/>
            <person name="Ruckert C."/>
        </authorList>
    </citation>
    <scope>NUCLEOTIDE SEQUENCE</scope>
    <source>
        <strain evidence="1">JCM 3093</strain>
    </source>
</reference>
<name>A0AA37BEI8_9ACTN</name>
<organism evidence="1 2">
    <name type="scientific">Planomonospora parontospora</name>
    <dbReference type="NCBI Taxonomy" id="58119"/>
    <lineage>
        <taxon>Bacteria</taxon>
        <taxon>Bacillati</taxon>
        <taxon>Actinomycetota</taxon>
        <taxon>Actinomycetes</taxon>
        <taxon>Streptosporangiales</taxon>
        <taxon>Streptosporangiaceae</taxon>
        <taxon>Planomonospora</taxon>
    </lineage>
</organism>
<proteinExistence type="predicted"/>
<dbReference type="AlphaFoldDB" id="A0AA37BEI8"/>